<accession>A0A1H8TRC2</accession>
<dbReference type="InterPro" id="IPR002123">
    <property type="entry name" value="Plipid/glycerol_acylTrfase"/>
</dbReference>
<dbReference type="EMBL" id="FOCL01000016">
    <property type="protein sequence ID" value="SEO93552.1"/>
    <property type="molecule type" value="Genomic_DNA"/>
</dbReference>
<keyword evidence="2" id="KW-0012">Acyltransferase</keyword>
<keyword evidence="3" id="KW-1185">Reference proteome</keyword>
<protein>
    <submittedName>
        <fullName evidence="2">1-acyl-sn-glycerol-3-phosphate acyltransferase</fullName>
    </submittedName>
</protein>
<dbReference type="Proteomes" id="UP000198942">
    <property type="component" value="Unassembled WGS sequence"/>
</dbReference>
<proteinExistence type="predicted"/>
<dbReference type="STRING" id="551995.SAMN05192574_116123"/>
<evidence type="ECO:0000259" key="1">
    <source>
        <dbReference type="SMART" id="SM00563"/>
    </source>
</evidence>
<keyword evidence="2" id="KW-0808">Transferase</keyword>
<reference evidence="3" key="1">
    <citation type="submission" date="2016-10" db="EMBL/GenBank/DDBJ databases">
        <authorList>
            <person name="Varghese N."/>
            <person name="Submissions S."/>
        </authorList>
    </citation>
    <scope>NUCLEOTIDE SEQUENCE [LARGE SCALE GENOMIC DNA]</scope>
    <source>
        <strain evidence="3">Gh-48</strain>
    </source>
</reference>
<dbReference type="AlphaFoldDB" id="A0A1H8TRC2"/>
<organism evidence="2 3">
    <name type="scientific">Mucilaginibacter gossypiicola</name>
    <dbReference type="NCBI Taxonomy" id="551995"/>
    <lineage>
        <taxon>Bacteria</taxon>
        <taxon>Pseudomonadati</taxon>
        <taxon>Bacteroidota</taxon>
        <taxon>Sphingobacteriia</taxon>
        <taxon>Sphingobacteriales</taxon>
        <taxon>Sphingobacteriaceae</taxon>
        <taxon>Mucilaginibacter</taxon>
    </lineage>
</organism>
<gene>
    <name evidence="2" type="ORF">SAMN05192574_116123</name>
</gene>
<dbReference type="GO" id="GO:0016746">
    <property type="term" value="F:acyltransferase activity"/>
    <property type="evidence" value="ECO:0007669"/>
    <property type="project" value="UniProtKB-KW"/>
</dbReference>
<sequence length="207" mass="24552">MVPSRKKKFWSKLYISYVRWWISRNFKEVNVQPFEPRPGHSVLLLSNHFSWWDGFIANWTAVYNLKKQYYVMMQQDQFDQRSYLRYIGAYSIQKGSRAMLESLTYSAGILDKPDNLIVIFPQGELFSNHETHIHVEKGVYKLMQQIKGPCQIVYHCILIDYFESLKPRAYVHLFDLGVANELTFEQLKANINQAHQQALKNQINMEH</sequence>
<dbReference type="CDD" id="cd06551">
    <property type="entry name" value="LPLAT"/>
    <property type="match status" value="1"/>
</dbReference>
<evidence type="ECO:0000313" key="3">
    <source>
        <dbReference type="Proteomes" id="UP000198942"/>
    </source>
</evidence>
<dbReference type="OrthoDB" id="152799at2"/>
<feature type="domain" description="Phospholipid/glycerol acyltransferase" evidence="1">
    <location>
        <begin position="42"/>
        <end position="155"/>
    </location>
</feature>
<dbReference type="RefSeq" id="WP_091220543.1">
    <property type="nucleotide sequence ID" value="NZ_FOCL01000016.1"/>
</dbReference>
<dbReference type="SMART" id="SM00563">
    <property type="entry name" value="PlsC"/>
    <property type="match status" value="1"/>
</dbReference>
<evidence type="ECO:0000313" key="2">
    <source>
        <dbReference type="EMBL" id="SEO93552.1"/>
    </source>
</evidence>
<dbReference type="Pfam" id="PF01553">
    <property type="entry name" value="Acyltransferase"/>
    <property type="match status" value="1"/>
</dbReference>
<name>A0A1H8TRC2_9SPHI</name>
<dbReference type="SUPFAM" id="SSF69593">
    <property type="entry name" value="Glycerol-3-phosphate (1)-acyltransferase"/>
    <property type="match status" value="1"/>
</dbReference>